<dbReference type="EMBL" id="JH001261">
    <property type="protein sequence ID" value="EGW12988.1"/>
    <property type="molecule type" value="Genomic_DNA"/>
</dbReference>
<evidence type="ECO:0000313" key="2">
    <source>
        <dbReference type="EMBL" id="EGW12988.1"/>
    </source>
</evidence>
<name>G3I4P6_CRIGR</name>
<protein>
    <submittedName>
        <fullName evidence="2">Uncharacterized protein</fullName>
    </submittedName>
</protein>
<evidence type="ECO:0000256" key="1">
    <source>
        <dbReference type="SAM" id="MobiDB-lite"/>
    </source>
</evidence>
<dbReference type="Proteomes" id="UP000001075">
    <property type="component" value="Unassembled WGS sequence"/>
</dbReference>
<feature type="region of interest" description="Disordered" evidence="1">
    <location>
        <begin position="13"/>
        <end position="32"/>
    </location>
</feature>
<sequence>MQVQIAGMMFGFRGPSWTEPAAPPDQPALRGPHCCHGEMQQQLSARWSTTDFFRPTQEQTALF</sequence>
<dbReference type="InParanoid" id="G3I4P6"/>
<evidence type="ECO:0000313" key="3">
    <source>
        <dbReference type="Proteomes" id="UP000001075"/>
    </source>
</evidence>
<dbReference type="AlphaFoldDB" id="G3I4P6"/>
<organism evidence="2 3">
    <name type="scientific">Cricetulus griseus</name>
    <name type="common">Chinese hamster</name>
    <name type="synonym">Cricetulus barabensis griseus</name>
    <dbReference type="NCBI Taxonomy" id="10029"/>
    <lineage>
        <taxon>Eukaryota</taxon>
        <taxon>Metazoa</taxon>
        <taxon>Chordata</taxon>
        <taxon>Craniata</taxon>
        <taxon>Vertebrata</taxon>
        <taxon>Euteleostomi</taxon>
        <taxon>Mammalia</taxon>
        <taxon>Eutheria</taxon>
        <taxon>Euarchontoglires</taxon>
        <taxon>Glires</taxon>
        <taxon>Rodentia</taxon>
        <taxon>Myomorpha</taxon>
        <taxon>Muroidea</taxon>
        <taxon>Cricetidae</taxon>
        <taxon>Cricetinae</taxon>
        <taxon>Cricetulus</taxon>
    </lineage>
</organism>
<accession>G3I4P6</accession>
<reference evidence="3" key="1">
    <citation type="journal article" date="2011" name="Nat. Biotechnol.">
        <title>The genomic sequence of the Chinese hamster ovary (CHO)-K1 cell line.</title>
        <authorList>
            <person name="Xu X."/>
            <person name="Nagarajan H."/>
            <person name="Lewis N.E."/>
            <person name="Pan S."/>
            <person name="Cai Z."/>
            <person name="Liu X."/>
            <person name="Chen W."/>
            <person name="Xie M."/>
            <person name="Wang W."/>
            <person name="Hammond S."/>
            <person name="Andersen M.R."/>
            <person name="Neff N."/>
            <person name="Passarelli B."/>
            <person name="Koh W."/>
            <person name="Fan H.C."/>
            <person name="Wang J."/>
            <person name="Gui Y."/>
            <person name="Lee K.H."/>
            <person name="Betenbaugh M.J."/>
            <person name="Quake S.R."/>
            <person name="Famili I."/>
            <person name="Palsson B.O."/>
            <person name="Wang J."/>
        </authorList>
    </citation>
    <scope>NUCLEOTIDE SEQUENCE [LARGE SCALE GENOMIC DNA]</scope>
    <source>
        <strain evidence="3">CHO K1 cell line</strain>
    </source>
</reference>
<proteinExistence type="predicted"/>
<gene>
    <name evidence="2" type="ORF">I79_018429</name>
</gene>